<reference evidence="2" key="3">
    <citation type="submission" date="2021-03" db="EMBL/GenBank/DDBJ databases">
        <authorList>
            <consortium name="NCBI Pathogen Detection Project"/>
        </authorList>
    </citation>
    <scope>NUCLEOTIDE SEQUENCE</scope>
    <source>
        <strain evidence="2">SJP41</strain>
    </source>
</reference>
<proteinExistence type="predicted"/>
<dbReference type="AlphaFoldDB" id="A0A0C2EG25"/>
<gene>
    <name evidence="3" type="ORF">GUC01_20850</name>
    <name evidence="2" type="ORF">J8F57_004579</name>
</gene>
<feature type="region of interest" description="Disordered" evidence="1">
    <location>
        <begin position="1"/>
        <end position="21"/>
    </location>
</feature>
<dbReference type="EMBL" id="DADPIR010000047">
    <property type="protein sequence ID" value="HAZ7494279.1"/>
    <property type="molecule type" value="Genomic_DNA"/>
</dbReference>
<name>A0A0C2EG25_ECOLX</name>
<evidence type="ECO:0000313" key="3">
    <source>
        <dbReference type="EMBL" id="NAG21449.1"/>
    </source>
</evidence>
<organism evidence="3 4">
    <name type="scientific">Escherichia coli</name>
    <dbReference type="NCBI Taxonomy" id="562"/>
    <lineage>
        <taxon>Bacteria</taxon>
        <taxon>Pseudomonadati</taxon>
        <taxon>Pseudomonadota</taxon>
        <taxon>Gammaproteobacteria</taxon>
        <taxon>Enterobacterales</taxon>
        <taxon>Enterobacteriaceae</taxon>
        <taxon>Escherichia</taxon>
    </lineage>
</organism>
<accession>A0A0C2EG25</accession>
<reference evidence="3 4" key="2">
    <citation type="journal article" date="2019" name="Nat. Med.">
        <title>A library of human gut bacterial isolates paired with longitudinal multiomics data enables mechanistic microbiome research.</title>
        <authorList>
            <person name="Poyet M."/>
            <person name="Groussin M."/>
            <person name="Gibbons S.M."/>
            <person name="Avila-Pacheco J."/>
            <person name="Jiang X."/>
            <person name="Kearney S.M."/>
            <person name="Perrotta A.R."/>
            <person name="Berdy B."/>
            <person name="Zhao S."/>
            <person name="Lieberman T.D."/>
            <person name="Swanson P.K."/>
            <person name="Smith M."/>
            <person name="Roesemann S."/>
            <person name="Alexander J.E."/>
            <person name="Rich S.A."/>
            <person name="Livny J."/>
            <person name="Vlamakis H."/>
            <person name="Clish C."/>
            <person name="Bullock K."/>
            <person name="Deik A."/>
            <person name="Scott J."/>
            <person name="Pierce K.A."/>
            <person name="Xavier R.J."/>
            <person name="Alm E.J."/>
        </authorList>
    </citation>
    <scope>NUCLEOTIDE SEQUENCE [LARGE SCALE GENOMIC DNA]</scope>
    <source>
        <strain evidence="3 4">BIOML-A112</strain>
    </source>
</reference>
<comment type="caution">
    <text evidence="3">The sequence shown here is derived from an EMBL/GenBank/DDBJ whole genome shotgun (WGS) entry which is preliminary data.</text>
</comment>
<reference evidence="2" key="1">
    <citation type="journal article" date="2018" name="Genome Biol.">
        <title>SKESA: strategic k-mer extension for scrupulous assemblies.</title>
        <authorList>
            <person name="Souvorov A."/>
            <person name="Agarwala R."/>
            <person name="Lipman D.J."/>
        </authorList>
    </citation>
    <scope>NUCLEOTIDE SEQUENCE</scope>
    <source>
        <strain evidence="2">SJP41</strain>
    </source>
</reference>
<evidence type="ECO:0000313" key="2">
    <source>
        <dbReference type="EMBL" id="HAZ7494279.1"/>
    </source>
</evidence>
<dbReference type="EMBL" id="WXKQ01000019">
    <property type="protein sequence ID" value="NAG21449.1"/>
    <property type="molecule type" value="Genomic_DNA"/>
</dbReference>
<protein>
    <submittedName>
        <fullName evidence="3">Uncharacterized protein</fullName>
    </submittedName>
</protein>
<dbReference type="Proteomes" id="UP000475070">
    <property type="component" value="Unassembled WGS sequence"/>
</dbReference>
<evidence type="ECO:0000256" key="1">
    <source>
        <dbReference type="SAM" id="MobiDB-lite"/>
    </source>
</evidence>
<dbReference type="Proteomes" id="UP000868636">
    <property type="component" value="Unassembled WGS sequence"/>
</dbReference>
<dbReference type="RefSeq" id="WP_001402131.1">
    <property type="nucleotide sequence ID" value="NZ_AP022409.1"/>
</dbReference>
<sequence>MTKGQKKCALAGEKIPPKDSHASYSVQEHIENGKLSTQLISTTKKEITADFYNKNNSKVKVDLSKIPDNEIIDVSNGQGLSGKASRYARKDKEVILTNGIPPGSYEIVK</sequence>
<evidence type="ECO:0000313" key="4">
    <source>
        <dbReference type="Proteomes" id="UP000475070"/>
    </source>
</evidence>